<evidence type="ECO:0000259" key="1">
    <source>
        <dbReference type="Pfam" id="PF01048"/>
    </source>
</evidence>
<accession>A0A8J5U0H9</accession>
<dbReference type="Proteomes" id="UP000693942">
    <property type="component" value="Unassembled WGS sequence"/>
</dbReference>
<dbReference type="PANTHER" id="PTHR46082:SF6">
    <property type="entry name" value="AAA+ ATPASE DOMAIN-CONTAINING PROTEIN-RELATED"/>
    <property type="match status" value="1"/>
</dbReference>
<reference evidence="2" key="1">
    <citation type="submission" date="2021-04" db="EMBL/GenBank/DDBJ databases">
        <title>First draft genome resource for Brassicaceae pathogens Fusarium oxysporum f. sp. raphani and Fusarium oxysporum f. sp. rapae.</title>
        <authorList>
            <person name="Asai S."/>
        </authorList>
    </citation>
    <scope>NUCLEOTIDE SEQUENCE</scope>
    <source>
        <strain evidence="2">Tf1262</strain>
    </source>
</reference>
<evidence type="ECO:0000313" key="3">
    <source>
        <dbReference type="Proteomes" id="UP000693942"/>
    </source>
</evidence>
<comment type="caution">
    <text evidence="2">The sequence shown here is derived from an EMBL/GenBank/DDBJ whole genome shotgun (WGS) entry which is preliminary data.</text>
</comment>
<dbReference type="Pfam" id="PF01048">
    <property type="entry name" value="PNP_UDP_1"/>
    <property type="match status" value="1"/>
</dbReference>
<dbReference type="GO" id="GO:0009116">
    <property type="term" value="P:nucleoside metabolic process"/>
    <property type="evidence" value="ECO:0007669"/>
    <property type="project" value="InterPro"/>
</dbReference>
<organism evidence="2 3">
    <name type="scientific">Fusarium oxysporum f. sp. raphani</name>
    <dbReference type="NCBI Taxonomy" id="96318"/>
    <lineage>
        <taxon>Eukaryota</taxon>
        <taxon>Fungi</taxon>
        <taxon>Dikarya</taxon>
        <taxon>Ascomycota</taxon>
        <taxon>Pezizomycotina</taxon>
        <taxon>Sordariomycetes</taxon>
        <taxon>Hypocreomycetidae</taxon>
        <taxon>Hypocreales</taxon>
        <taxon>Nectriaceae</taxon>
        <taxon>Fusarium</taxon>
        <taxon>Fusarium oxysporum species complex</taxon>
    </lineage>
</organism>
<sequence>MSTQSPRPSRPNNRHGFEIAIICALPLEADAIEALFDYYWDGDGPPLGKAANDPNAYSTGMIGCHNVVLVRMPGTGKVHAAAAASNCRASFPNVKIALVVGVCGVAPFKRNGEEIVLGDVVISEGIIQY</sequence>
<dbReference type="AlphaFoldDB" id="A0A8J5U0H9"/>
<dbReference type="PANTHER" id="PTHR46082">
    <property type="entry name" value="ATP/GTP-BINDING PROTEIN-RELATED"/>
    <property type="match status" value="1"/>
</dbReference>
<gene>
    <name evidence="2" type="ORF">Forpi1262_v015185</name>
</gene>
<feature type="domain" description="Nucleoside phosphorylase" evidence="1">
    <location>
        <begin position="18"/>
        <end position="128"/>
    </location>
</feature>
<evidence type="ECO:0000313" key="2">
    <source>
        <dbReference type="EMBL" id="KAG7423530.1"/>
    </source>
</evidence>
<name>A0A8J5U0H9_FUSOX</name>
<dbReference type="EMBL" id="JAELUR010000015">
    <property type="protein sequence ID" value="KAG7423530.1"/>
    <property type="molecule type" value="Genomic_DNA"/>
</dbReference>
<dbReference type="GO" id="GO:0003824">
    <property type="term" value="F:catalytic activity"/>
    <property type="evidence" value="ECO:0007669"/>
    <property type="project" value="InterPro"/>
</dbReference>
<protein>
    <recommendedName>
        <fullName evidence="1">Nucleoside phosphorylase domain-containing protein</fullName>
    </recommendedName>
</protein>
<dbReference type="InterPro" id="IPR053137">
    <property type="entry name" value="NLR-like"/>
</dbReference>
<dbReference type="InterPro" id="IPR000845">
    <property type="entry name" value="Nucleoside_phosphorylase_d"/>
</dbReference>
<proteinExistence type="predicted"/>